<dbReference type="Proteomes" id="UP000028542">
    <property type="component" value="Unassembled WGS sequence"/>
</dbReference>
<feature type="transmembrane region" description="Helical" evidence="10">
    <location>
        <begin position="268"/>
        <end position="288"/>
    </location>
</feature>
<feature type="transmembrane region" description="Helical" evidence="10">
    <location>
        <begin position="82"/>
        <end position="100"/>
    </location>
</feature>
<evidence type="ECO:0000256" key="9">
    <source>
        <dbReference type="ARBA" id="ARBA00023136"/>
    </source>
</evidence>
<feature type="transmembrane region" description="Helical" evidence="10">
    <location>
        <begin position="107"/>
        <end position="126"/>
    </location>
</feature>
<keyword evidence="8" id="KW-0408">Iron</keyword>
<gene>
    <name evidence="11" type="ORF">IO99_03055</name>
</gene>
<feature type="transmembrane region" description="Helical" evidence="10">
    <location>
        <begin position="172"/>
        <end position="198"/>
    </location>
</feature>
<keyword evidence="12" id="KW-1185">Reference proteome</keyword>
<dbReference type="GO" id="GO:0022857">
    <property type="term" value="F:transmembrane transporter activity"/>
    <property type="evidence" value="ECO:0007669"/>
    <property type="project" value="InterPro"/>
</dbReference>
<protein>
    <submittedName>
        <fullName evidence="11">Iron ABC transporter permease</fullName>
    </submittedName>
</protein>
<name>A0A084JHG1_9CLOT</name>
<evidence type="ECO:0000256" key="4">
    <source>
        <dbReference type="ARBA" id="ARBA00022475"/>
    </source>
</evidence>
<evidence type="ECO:0000256" key="10">
    <source>
        <dbReference type="SAM" id="Phobius"/>
    </source>
</evidence>
<organism evidence="11 12">
    <name type="scientific">Clostridium sulfidigenes</name>
    <dbReference type="NCBI Taxonomy" id="318464"/>
    <lineage>
        <taxon>Bacteria</taxon>
        <taxon>Bacillati</taxon>
        <taxon>Bacillota</taxon>
        <taxon>Clostridia</taxon>
        <taxon>Eubacteriales</taxon>
        <taxon>Clostridiaceae</taxon>
        <taxon>Clostridium</taxon>
    </lineage>
</organism>
<dbReference type="Pfam" id="PF01032">
    <property type="entry name" value="FecCD"/>
    <property type="match status" value="1"/>
</dbReference>
<evidence type="ECO:0000256" key="6">
    <source>
        <dbReference type="ARBA" id="ARBA00022692"/>
    </source>
</evidence>
<accession>A0A084JHG1</accession>
<evidence type="ECO:0000256" key="3">
    <source>
        <dbReference type="ARBA" id="ARBA00022448"/>
    </source>
</evidence>
<feature type="transmembrane region" description="Helical" evidence="10">
    <location>
        <begin position="45"/>
        <end position="62"/>
    </location>
</feature>
<keyword evidence="4" id="KW-1003">Cell membrane</keyword>
<dbReference type="eggNOG" id="COG4605">
    <property type="taxonomic scope" value="Bacteria"/>
</dbReference>
<proteinExistence type="inferred from homology"/>
<comment type="subcellular location">
    <subcellularLocation>
        <location evidence="1">Cell membrane</location>
        <topology evidence="1">Multi-pass membrane protein</topology>
    </subcellularLocation>
</comment>
<evidence type="ECO:0000313" key="12">
    <source>
        <dbReference type="Proteomes" id="UP000028542"/>
    </source>
</evidence>
<reference evidence="11 12" key="1">
    <citation type="submission" date="2014-07" db="EMBL/GenBank/DDBJ databases">
        <title>Draft genome of Clostridium sulfidigenes 113A isolated from sediments associated with methane hydrate from Krishna Godavari basin.</title>
        <authorList>
            <person name="Honkalas V.S."/>
            <person name="Dabir A.P."/>
            <person name="Arora P."/>
            <person name="Dhakephalkar P.K."/>
        </authorList>
    </citation>
    <scope>NUCLEOTIDE SEQUENCE [LARGE SCALE GENOMIC DNA]</scope>
    <source>
        <strain evidence="11 12">113A</strain>
    </source>
</reference>
<feature type="transmembrane region" description="Helical" evidence="10">
    <location>
        <begin position="294"/>
        <end position="315"/>
    </location>
</feature>
<evidence type="ECO:0000256" key="2">
    <source>
        <dbReference type="ARBA" id="ARBA00007935"/>
    </source>
</evidence>
<feature type="transmembrane region" description="Helical" evidence="10">
    <location>
        <begin position="12"/>
        <end position="33"/>
    </location>
</feature>
<comment type="caution">
    <text evidence="11">The sequence shown here is derived from an EMBL/GenBank/DDBJ whole genome shotgun (WGS) entry which is preliminary data.</text>
</comment>
<dbReference type="STRING" id="318464.IO99_03055"/>
<dbReference type="RefSeq" id="WP_035129992.1">
    <property type="nucleotide sequence ID" value="NZ_JPMD01000003.1"/>
</dbReference>
<feature type="transmembrane region" description="Helical" evidence="10">
    <location>
        <begin position="132"/>
        <end position="151"/>
    </location>
</feature>
<keyword evidence="6 10" id="KW-0812">Transmembrane</keyword>
<evidence type="ECO:0000256" key="8">
    <source>
        <dbReference type="ARBA" id="ARBA00023004"/>
    </source>
</evidence>
<dbReference type="EMBL" id="JPMD01000003">
    <property type="protein sequence ID" value="KEZ88395.1"/>
    <property type="molecule type" value="Genomic_DNA"/>
</dbReference>
<keyword evidence="7 10" id="KW-1133">Transmembrane helix</keyword>
<dbReference type="FunFam" id="1.10.3470.10:FF:000004">
    <property type="entry name" value="Iron compound ABC transporter, permease"/>
    <property type="match status" value="1"/>
</dbReference>
<comment type="similarity">
    <text evidence="2">Belongs to the binding-protein-dependent transport system permease family. FecCD subfamily.</text>
</comment>
<dbReference type="GO" id="GO:0005886">
    <property type="term" value="C:plasma membrane"/>
    <property type="evidence" value="ECO:0007669"/>
    <property type="project" value="UniProtKB-SubCell"/>
</dbReference>
<keyword evidence="5" id="KW-0406">Ion transport</keyword>
<dbReference type="InterPro" id="IPR037294">
    <property type="entry name" value="ABC_BtuC-like"/>
</dbReference>
<sequence length="319" mass="35585">MKDNIDKKKLYILGIVALFVIGLFLFEGLNGINWDYNLSKRIPKVIAIAITGGSIAFSSMIFQTVTNNRILTPSILGLDSLYMFVQTISVFLFGASSIFMINRNVNFMVSVTIMLVGTLVLYKILFKKDGNSNIFFLLLVGTVLGTLFKSMTSFMQVIIDPNEFETLQSKMFASFANVNTDILLISVIALLIIFVLFYDDVKKLDVMLLGRDQAINLGIDFDRFSKKILIVVAVLVSISTALVGQITFLGLLVVNLSYQFLNTYKHSYQITGSILISIIALIAGQFIVERILNFGSTISIIINFIGGIYFIYLLMKEGK</sequence>
<dbReference type="CDD" id="cd06550">
    <property type="entry name" value="TM_ABC_iron-siderophores_like"/>
    <property type="match status" value="1"/>
</dbReference>
<keyword evidence="5" id="KW-0410">Iron transport</keyword>
<dbReference type="PANTHER" id="PTHR30472:SF19">
    <property type="entry name" value="PETROBACTIN IMPORT SYSTEM PERMEASE PROTEIN YCLO"/>
    <property type="match status" value="1"/>
</dbReference>
<evidence type="ECO:0000256" key="5">
    <source>
        <dbReference type="ARBA" id="ARBA00022496"/>
    </source>
</evidence>
<keyword evidence="3" id="KW-0813">Transport</keyword>
<evidence type="ECO:0000313" key="11">
    <source>
        <dbReference type="EMBL" id="KEZ88395.1"/>
    </source>
</evidence>
<dbReference type="InterPro" id="IPR000522">
    <property type="entry name" value="ABC_transptr_permease_BtuC"/>
</dbReference>
<evidence type="ECO:0000256" key="7">
    <source>
        <dbReference type="ARBA" id="ARBA00022989"/>
    </source>
</evidence>
<evidence type="ECO:0000256" key="1">
    <source>
        <dbReference type="ARBA" id="ARBA00004651"/>
    </source>
</evidence>
<feature type="transmembrane region" description="Helical" evidence="10">
    <location>
        <begin position="228"/>
        <end position="256"/>
    </location>
</feature>
<dbReference type="AlphaFoldDB" id="A0A084JHG1"/>
<dbReference type="Gene3D" id="1.10.3470.10">
    <property type="entry name" value="ABC transporter involved in vitamin B12 uptake, BtuC"/>
    <property type="match status" value="1"/>
</dbReference>
<dbReference type="SUPFAM" id="SSF81345">
    <property type="entry name" value="ABC transporter involved in vitamin B12 uptake, BtuC"/>
    <property type="match status" value="1"/>
</dbReference>
<keyword evidence="9 10" id="KW-0472">Membrane</keyword>
<dbReference type="PANTHER" id="PTHR30472">
    <property type="entry name" value="FERRIC ENTEROBACTIN TRANSPORT SYSTEM PERMEASE PROTEIN"/>
    <property type="match status" value="1"/>
</dbReference>
<dbReference type="GO" id="GO:0033214">
    <property type="term" value="P:siderophore-iron import into cell"/>
    <property type="evidence" value="ECO:0007669"/>
    <property type="project" value="TreeGrafter"/>
</dbReference>